<name>A0A2I0JF00_PUNGR</name>
<evidence type="ECO:0000313" key="1">
    <source>
        <dbReference type="EMBL" id="PKI54808.1"/>
    </source>
</evidence>
<proteinExistence type="predicted"/>
<organism evidence="1 2">
    <name type="scientific">Punica granatum</name>
    <name type="common">Pomegranate</name>
    <dbReference type="NCBI Taxonomy" id="22663"/>
    <lineage>
        <taxon>Eukaryota</taxon>
        <taxon>Viridiplantae</taxon>
        <taxon>Streptophyta</taxon>
        <taxon>Embryophyta</taxon>
        <taxon>Tracheophyta</taxon>
        <taxon>Spermatophyta</taxon>
        <taxon>Magnoliopsida</taxon>
        <taxon>eudicotyledons</taxon>
        <taxon>Gunneridae</taxon>
        <taxon>Pentapetalae</taxon>
        <taxon>rosids</taxon>
        <taxon>malvids</taxon>
        <taxon>Myrtales</taxon>
        <taxon>Lythraceae</taxon>
        <taxon>Punica</taxon>
    </lineage>
</organism>
<dbReference type="Proteomes" id="UP000233551">
    <property type="component" value="Unassembled WGS sequence"/>
</dbReference>
<dbReference type="AlphaFoldDB" id="A0A2I0JF00"/>
<reference evidence="1 2" key="1">
    <citation type="submission" date="2017-11" db="EMBL/GenBank/DDBJ databases">
        <title>De-novo sequencing of pomegranate (Punica granatum L.) genome.</title>
        <authorList>
            <person name="Akparov Z."/>
            <person name="Amiraslanov A."/>
            <person name="Hajiyeva S."/>
            <person name="Abbasov M."/>
            <person name="Kaur K."/>
            <person name="Hamwieh A."/>
            <person name="Solovyev V."/>
            <person name="Salamov A."/>
            <person name="Braich B."/>
            <person name="Kosarev P."/>
            <person name="Mahmoud A."/>
            <person name="Hajiyev E."/>
            <person name="Babayeva S."/>
            <person name="Izzatullayeva V."/>
            <person name="Mammadov A."/>
            <person name="Mammadov A."/>
            <person name="Sharifova S."/>
            <person name="Ojaghi J."/>
            <person name="Eynullazada K."/>
            <person name="Bayramov B."/>
            <person name="Abdulazimova A."/>
            <person name="Shahmuradov I."/>
        </authorList>
    </citation>
    <scope>NUCLEOTIDE SEQUENCE [LARGE SCALE GENOMIC DNA]</scope>
    <source>
        <strain evidence="2">cv. AG2017</strain>
        <tissue evidence="1">Leaf</tissue>
    </source>
</reference>
<keyword evidence="2" id="KW-1185">Reference proteome</keyword>
<comment type="caution">
    <text evidence="1">The sequence shown here is derived from an EMBL/GenBank/DDBJ whole genome shotgun (WGS) entry which is preliminary data.</text>
</comment>
<evidence type="ECO:0000313" key="2">
    <source>
        <dbReference type="Proteomes" id="UP000233551"/>
    </source>
</evidence>
<accession>A0A2I0JF00</accession>
<dbReference type="EMBL" id="PGOL01001765">
    <property type="protein sequence ID" value="PKI54808.1"/>
    <property type="molecule type" value="Genomic_DNA"/>
</dbReference>
<sequence>MRGRGGALVEPPTRTYPQARSTKGFRLLGNLAQGGGHRWGETHHASPTALSIAGELSGAPPIGDLHPMQGCWRVQNPISDLT</sequence>
<protein>
    <submittedName>
        <fullName evidence="1">Uncharacterized protein</fullName>
    </submittedName>
</protein>
<gene>
    <name evidence="1" type="ORF">CRG98_024822</name>
</gene>